<dbReference type="SUPFAM" id="SSF82649">
    <property type="entry name" value="SufE/NifU"/>
    <property type="match status" value="1"/>
</dbReference>
<dbReference type="InterPro" id="IPR015422">
    <property type="entry name" value="PyrdxlP-dep_Trfase_small"/>
</dbReference>
<dbReference type="Gene3D" id="3.90.1010.10">
    <property type="match status" value="1"/>
</dbReference>
<evidence type="ECO:0000313" key="10">
    <source>
        <dbReference type="EMBL" id="MCP3427607.1"/>
    </source>
</evidence>
<feature type="domain" description="Fe-S metabolism associated" evidence="9">
    <location>
        <begin position="462"/>
        <end position="575"/>
    </location>
</feature>
<comment type="caution">
    <text evidence="10">The sequence shown here is derived from an EMBL/GenBank/DDBJ whole genome shotgun (WGS) entry which is preliminary data.</text>
</comment>
<dbReference type="InterPro" id="IPR003808">
    <property type="entry name" value="Fe-S_metab-assoc_dom"/>
</dbReference>
<dbReference type="AlphaFoldDB" id="A0AA41X0F2"/>
<evidence type="ECO:0000256" key="1">
    <source>
        <dbReference type="ARBA" id="ARBA00001933"/>
    </source>
</evidence>
<name>A0AA41X0F2_9ALTE</name>
<protein>
    <recommendedName>
        <fullName evidence="3">cysteine desulfurase</fullName>
        <ecNumber evidence="3">2.8.1.7</ecNumber>
    </recommendedName>
</protein>
<organism evidence="10 11">
    <name type="scientific">Opacimonas viscosa</name>
    <dbReference type="NCBI Taxonomy" id="2961944"/>
    <lineage>
        <taxon>Bacteria</taxon>
        <taxon>Pseudomonadati</taxon>
        <taxon>Pseudomonadota</taxon>
        <taxon>Gammaproteobacteria</taxon>
        <taxon>Alteromonadales</taxon>
        <taxon>Alteromonadaceae</taxon>
        <taxon>Opacimonas</taxon>
    </lineage>
</organism>
<dbReference type="InterPro" id="IPR015421">
    <property type="entry name" value="PyrdxlP-dep_Trfase_major"/>
</dbReference>
<dbReference type="PROSITE" id="PS00595">
    <property type="entry name" value="AA_TRANSFER_CLASS_5"/>
    <property type="match status" value="1"/>
</dbReference>
<accession>A0AA41X0F2</accession>
<dbReference type="CDD" id="cd06453">
    <property type="entry name" value="SufS_like"/>
    <property type="match status" value="1"/>
</dbReference>
<evidence type="ECO:0000259" key="8">
    <source>
        <dbReference type="Pfam" id="PF00266"/>
    </source>
</evidence>
<dbReference type="InterPro" id="IPR000192">
    <property type="entry name" value="Aminotrans_V_dom"/>
</dbReference>
<evidence type="ECO:0000259" key="9">
    <source>
        <dbReference type="Pfam" id="PF02657"/>
    </source>
</evidence>
<dbReference type="Gene3D" id="3.90.1150.10">
    <property type="entry name" value="Aspartate Aminotransferase, domain 1"/>
    <property type="match status" value="1"/>
</dbReference>
<dbReference type="Proteomes" id="UP001165413">
    <property type="component" value="Unassembled WGS sequence"/>
</dbReference>
<dbReference type="PANTHER" id="PTHR43586">
    <property type="entry name" value="CYSTEINE DESULFURASE"/>
    <property type="match status" value="1"/>
</dbReference>
<evidence type="ECO:0000256" key="6">
    <source>
        <dbReference type="ARBA" id="ARBA00050776"/>
    </source>
</evidence>
<dbReference type="GO" id="GO:0031071">
    <property type="term" value="F:cysteine desulfurase activity"/>
    <property type="evidence" value="ECO:0007669"/>
    <property type="project" value="UniProtKB-EC"/>
</dbReference>
<gene>
    <name evidence="10" type="ORF">NLF92_01435</name>
</gene>
<dbReference type="Gene3D" id="3.40.640.10">
    <property type="entry name" value="Type I PLP-dependent aspartate aminotransferase-like (Major domain)"/>
    <property type="match status" value="1"/>
</dbReference>
<comment type="similarity">
    <text evidence="2">Belongs to the class-V pyridoxal-phosphate-dependent aminotransferase family. Csd subfamily.</text>
</comment>
<sequence length="576" mass="63348">MTMIRDDFPFFHAKNDIVYLDNAATTHKPQCVIDSVMTSLVSDNTNVHRSSYGLASRVTDKFEDARMTLADFLHADDPQSIIWTKGATDSINLLALSLQQNPSMLVGTEILLLESEHHANLLPWQRLAQQLGLRVTYHGIDKNGDIDFFALSEKISEDTALVAFAHVSNALGVVFPAAEICAKARQCKALTVVDGTQALAHFPVSVTRLGCDMYVASGHKMFAPMGIGFCYVAPNILSELPPVQLGGEMVQQVTLAHSTWQTGALKFEAGTPNVPGVLALAKAVEYIAEHRSEIEHQESLLYQYTLGEFRKRPEVRLLSTHSEPKSHVPVFSFTVQDIDAYDLLRILDEVKIALRVGHHCAMPLNQALGITGSCRISLCAYNTLSEVEYFFTHLDRALALLGSPAVEFHPIPMPESQEAAQYKNTGQSSKATQTPAAPQGNSFVNEHFHLPLESKFAPGLSYEQVLRLLMLASKDCPLLDDSLRTAQHHVAGCEVDVWLAQDPQTSFWQGYASSKIVRGLLAILLEKANHDLATGVSSQQAPPCDLTTYLHNLGILRQLSQSRVEGLHHVIARLSA</sequence>
<keyword evidence="10" id="KW-0032">Aminotransferase</keyword>
<dbReference type="PANTHER" id="PTHR43586:SF8">
    <property type="entry name" value="CYSTEINE DESULFURASE 1, CHLOROPLASTIC"/>
    <property type="match status" value="1"/>
</dbReference>
<dbReference type="InterPro" id="IPR010970">
    <property type="entry name" value="Cys_dSase_SufS"/>
</dbReference>
<feature type="region of interest" description="Disordered" evidence="7">
    <location>
        <begin position="419"/>
        <end position="438"/>
    </location>
</feature>
<reference evidence="10" key="1">
    <citation type="submission" date="2022-07" db="EMBL/GenBank/DDBJ databases">
        <title>Characterization of the Novel Bacterium Alteromonas immobilis LMIT006 and Alteromonas gregis LMIT007.</title>
        <authorList>
            <person name="Lin X."/>
        </authorList>
    </citation>
    <scope>NUCLEOTIDE SEQUENCE</scope>
    <source>
        <strain evidence="10">LMIT007</strain>
    </source>
</reference>
<dbReference type="GO" id="GO:0008483">
    <property type="term" value="F:transaminase activity"/>
    <property type="evidence" value="ECO:0007669"/>
    <property type="project" value="UniProtKB-KW"/>
</dbReference>
<evidence type="ECO:0000256" key="5">
    <source>
        <dbReference type="ARBA" id="ARBA00022898"/>
    </source>
</evidence>
<keyword evidence="5" id="KW-0663">Pyridoxal phosphate</keyword>
<dbReference type="Pfam" id="PF02657">
    <property type="entry name" value="SufE"/>
    <property type="match status" value="1"/>
</dbReference>
<keyword evidence="4" id="KW-0808">Transferase</keyword>
<dbReference type="EC" id="2.8.1.7" evidence="3"/>
<evidence type="ECO:0000256" key="4">
    <source>
        <dbReference type="ARBA" id="ARBA00022679"/>
    </source>
</evidence>
<evidence type="ECO:0000313" key="11">
    <source>
        <dbReference type="Proteomes" id="UP001165413"/>
    </source>
</evidence>
<evidence type="ECO:0000256" key="7">
    <source>
        <dbReference type="SAM" id="MobiDB-lite"/>
    </source>
</evidence>
<evidence type="ECO:0000256" key="3">
    <source>
        <dbReference type="ARBA" id="ARBA00012239"/>
    </source>
</evidence>
<dbReference type="InterPro" id="IPR020578">
    <property type="entry name" value="Aminotrans_V_PyrdxlP_BS"/>
</dbReference>
<dbReference type="Pfam" id="PF00266">
    <property type="entry name" value="Aminotran_5"/>
    <property type="match status" value="1"/>
</dbReference>
<feature type="domain" description="Aminotransferase class V" evidence="8">
    <location>
        <begin position="18"/>
        <end position="390"/>
    </location>
</feature>
<dbReference type="GO" id="GO:0030170">
    <property type="term" value="F:pyridoxal phosphate binding"/>
    <property type="evidence" value="ECO:0007669"/>
    <property type="project" value="InterPro"/>
</dbReference>
<comment type="catalytic activity">
    <reaction evidence="6">
        <text>(sulfur carrier)-H + L-cysteine = (sulfur carrier)-SH + L-alanine</text>
        <dbReference type="Rhea" id="RHEA:43892"/>
        <dbReference type="Rhea" id="RHEA-COMP:14737"/>
        <dbReference type="Rhea" id="RHEA-COMP:14739"/>
        <dbReference type="ChEBI" id="CHEBI:29917"/>
        <dbReference type="ChEBI" id="CHEBI:35235"/>
        <dbReference type="ChEBI" id="CHEBI:57972"/>
        <dbReference type="ChEBI" id="CHEBI:64428"/>
        <dbReference type="EC" id="2.8.1.7"/>
    </reaction>
</comment>
<dbReference type="EMBL" id="JANATA010000001">
    <property type="protein sequence ID" value="MCP3427607.1"/>
    <property type="molecule type" value="Genomic_DNA"/>
</dbReference>
<dbReference type="GO" id="GO:0006534">
    <property type="term" value="P:cysteine metabolic process"/>
    <property type="evidence" value="ECO:0007669"/>
    <property type="project" value="InterPro"/>
</dbReference>
<dbReference type="InterPro" id="IPR015424">
    <property type="entry name" value="PyrdxlP-dep_Trfase"/>
</dbReference>
<evidence type="ECO:0000256" key="2">
    <source>
        <dbReference type="ARBA" id="ARBA00010447"/>
    </source>
</evidence>
<keyword evidence="11" id="KW-1185">Reference proteome</keyword>
<dbReference type="RefSeq" id="WP_254098111.1">
    <property type="nucleotide sequence ID" value="NZ_JANATA010000001.1"/>
</dbReference>
<comment type="cofactor">
    <cofactor evidence="1">
        <name>pyridoxal 5'-phosphate</name>
        <dbReference type="ChEBI" id="CHEBI:597326"/>
    </cofactor>
</comment>
<dbReference type="SUPFAM" id="SSF53383">
    <property type="entry name" value="PLP-dependent transferases"/>
    <property type="match status" value="1"/>
</dbReference>
<proteinExistence type="inferred from homology"/>